<evidence type="ECO:0000256" key="1">
    <source>
        <dbReference type="SAM" id="MobiDB-lite"/>
    </source>
</evidence>
<sequence>MSPCSVGCIKLKICIGVHKAPLPHHPFARIDNEEFNTSSSSFLAEKNENKNKNNPNRYNKVPSASLLRPLIRIILTDTIGFQQLRCLDPQQN</sequence>
<proteinExistence type="predicted"/>
<feature type="region of interest" description="Disordered" evidence="1">
    <location>
        <begin position="39"/>
        <end position="60"/>
    </location>
</feature>
<dbReference type="EMBL" id="GBXM01004200">
    <property type="protein sequence ID" value="JAI04378.1"/>
    <property type="molecule type" value="Transcribed_RNA"/>
</dbReference>
<evidence type="ECO:0000313" key="2">
    <source>
        <dbReference type="EMBL" id="JAI04378.1"/>
    </source>
</evidence>
<name>A0A0E9XNR2_ANGAN</name>
<dbReference type="AlphaFoldDB" id="A0A0E9XNR2"/>
<accession>A0A0E9XNR2</accession>
<reference evidence="2" key="1">
    <citation type="submission" date="2014-11" db="EMBL/GenBank/DDBJ databases">
        <authorList>
            <person name="Amaro Gonzalez C."/>
        </authorList>
    </citation>
    <scope>NUCLEOTIDE SEQUENCE</scope>
</reference>
<protein>
    <submittedName>
        <fullName evidence="2">Uncharacterized protein</fullName>
    </submittedName>
</protein>
<organism evidence="2">
    <name type="scientific">Anguilla anguilla</name>
    <name type="common">European freshwater eel</name>
    <name type="synonym">Muraena anguilla</name>
    <dbReference type="NCBI Taxonomy" id="7936"/>
    <lineage>
        <taxon>Eukaryota</taxon>
        <taxon>Metazoa</taxon>
        <taxon>Chordata</taxon>
        <taxon>Craniata</taxon>
        <taxon>Vertebrata</taxon>
        <taxon>Euteleostomi</taxon>
        <taxon>Actinopterygii</taxon>
        <taxon>Neopterygii</taxon>
        <taxon>Teleostei</taxon>
        <taxon>Anguilliformes</taxon>
        <taxon>Anguillidae</taxon>
        <taxon>Anguilla</taxon>
    </lineage>
</organism>
<reference evidence="2" key="2">
    <citation type="journal article" date="2015" name="Fish Shellfish Immunol.">
        <title>Early steps in the European eel (Anguilla anguilla)-Vibrio vulnificus interaction in the gills: Role of the RtxA13 toxin.</title>
        <authorList>
            <person name="Callol A."/>
            <person name="Pajuelo D."/>
            <person name="Ebbesson L."/>
            <person name="Teles M."/>
            <person name="MacKenzie S."/>
            <person name="Amaro C."/>
        </authorList>
    </citation>
    <scope>NUCLEOTIDE SEQUENCE</scope>
</reference>